<evidence type="ECO:0000256" key="2">
    <source>
        <dbReference type="ARBA" id="ARBA00022475"/>
    </source>
</evidence>
<feature type="transmembrane region" description="Helical" evidence="8">
    <location>
        <begin position="12"/>
        <end position="30"/>
    </location>
</feature>
<gene>
    <name evidence="9" type="ORF">A2264_00435</name>
</gene>
<evidence type="ECO:0000256" key="3">
    <source>
        <dbReference type="ARBA" id="ARBA00022676"/>
    </source>
</evidence>
<feature type="transmembrane region" description="Helical" evidence="8">
    <location>
        <begin position="125"/>
        <end position="150"/>
    </location>
</feature>
<feature type="transmembrane region" description="Helical" evidence="8">
    <location>
        <begin position="282"/>
        <end position="305"/>
    </location>
</feature>
<proteinExistence type="predicted"/>
<evidence type="ECO:0000256" key="1">
    <source>
        <dbReference type="ARBA" id="ARBA00004651"/>
    </source>
</evidence>
<organism evidence="9 10">
    <name type="scientific">candidate division WWE3 bacterium RIFOXYA2_FULL_46_9</name>
    <dbReference type="NCBI Taxonomy" id="1802636"/>
    <lineage>
        <taxon>Bacteria</taxon>
        <taxon>Katanobacteria</taxon>
    </lineage>
</organism>
<name>A0A1F4W1J2_UNCKA</name>
<dbReference type="GO" id="GO:0009103">
    <property type="term" value="P:lipopolysaccharide biosynthetic process"/>
    <property type="evidence" value="ECO:0007669"/>
    <property type="project" value="UniProtKB-ARBA"/>
</dbReference>
<evidence type="ECO:0000256" key="6">
    <source>
        <dbReference type="ARBA" id="ARBA00022989"/>
    </source>
</evidence>
<evidence type="ECO:0000313" key="10">
    <source>
        <dbReference type="Proteomes" id="UP000176614"/>
    </source>
</evidence>
<feature type="transmembrane region" description="Helical" evidence="8">
    <location>
        <begin position="249"/>
        <end position="270"/>
    </location>
</feature>
<accession>A0A1F4W1J2</accession>
<dbReference type="GO" id="GO:0005886">
    <property type="term" value="C:plasma membrane"/>
    <property type="evidence" value="ECO:0007669"/>
    <property type="project" value="UniProtKB-SubCell"/>
</dbReference>
<evidence type="ECO:0000313" key="9">
    <source>
        <dbReference type="EMBL" id="OGC63148.1"/>
    </source>
</evidence>
<evidence type="ECO:0000256" key="4">
    <source>
        <dbReference type="ARBA" id="ARBA00022679"/>
    </source>
</evidence>
<protein>
    <recommendedName>
        <fullName evidence="11">Glycosyltransferase RgtA/B/C/D-like domain-containing protein</fullName>
    </recommendedName>
</protein>
<feature type="transmembrane region" description="Helical" evidence="8">
    <location>
        <begin position="60"/>
        <end position="78"/>
    </location>
</feature>
<dbReference type="EMBL" id="MEVT01000008">
    <property type="protein sequence ID" value="OGC63148.1"/>
    <property type="molecule type" value="Genomic_DNA"/>
</dbReference>
<reference evidence="9 10" key="1">
    <citation type="journal article" date="2016" name="Nat. Commun.">
        <title>Thousands of microbial genomes shed light on interconnected biogeochemical processes in an aquifer system.</title>
        <authorList>
            <person name="Anantharaman K."/>
            <person name="Brown C.T."/>
            <person name="Hug L.A."/>
            <person name="Sharon I."/>
            <person name="Castelle C.J."/>
            <person name="Probst A.J."/>
            <person name="Thomas B.C."/>
            <person name="Singh A."/>
            <person name="Wilkins M.J."/>
            <person name="Karaoz U."/>
            <person name="Brodie E.L."/>
            <person name="Williams K.H."/>
            <person name="Hubbard S.S."/>
            <person name="Banfield J.F."/>
        </authorList>
    </citation>
    <scope>NUCLEOTIDE SEQUENCE [LARGE SCALE GENOMIC DNA]</scope>
</reference>
<dbReference type="PANTHER" id="PTHR33908:SF11">
    <property type="entry name" value="MEMBRANE PROTEIN"/>
    <property type="match status" value="1"/>
</dbReference>
<keyword evidence="4" id="KW-0808">Transferase</keyword>
<comment type="caution">
    <text evidence="9">The sequence shown here is derived from an EMBL/GenBank/DDBJ whole genome shotgun (WGS) entry which is preliminary data.</text>
</comment>
<dbReference type="PANTHER" id="PTHR33908">
    <property type="entry name" value="MANNOSYLTRANSFERASE YKCB-RELATED"/>
    <property type="match status" value="1"/>
</dbReference>
<evidence type="ECO:0008006" key="11">
    <source>
        <dbReference type="Google" id="ProtNLM"/>
    </source>
</evidence>
<dbReference type="GO" id="GO:0016763">
    <property type="term" value="F:pentosyltransferase activity"/>
    <property type="evidence" value="ECO:0007669"/>
    <property type="project" value="TreeGrafter"/>
</dbReference>
<feature type="transmembrane region" description="Helical" evidence="8">
    <location>
        <begin position="85"/>
        <end position="105"/>
    </location>
</feature>
<feature type="transmembrane region" description="Helical" evidence="8">
    <location>
        <begin position="162"/>
        <end position="184"/>
    </location>
</feature>
<dbReference type="InterPro" id="IPR050297">
    <property type="entry name" value="LipidA_mod_glycosyltrf_83"/>
</dbReference>
<keyword evidence="6 8" id="KW-1133">Transmembrane helix</keyword>
<evidence type="ECO:0000256" key="8">
    <source>
        <dbReference type="SAM" id="Phobius"/>
    </source>
</evidence>
<keyword evidence="7 8" id="KW-0472">Membrane</keyword>
<comment type="subcellular location">
    <subcellularLocation>
        <location evidence="1">Cell membrane</location>
        <topology evidence="1">Multi-pass membrane protein</topology>
    </subcellularLocation>
</comment>
<feature type="transmembrane region" description="Helical" evidence="8">
    <location>
        <begin position="402"/>
        <end position="421"/>
    </location>
</feature>
<keyword evidence="3" id="KW-0328">Glycosyltransferase</keyword>
<evidence type="ECO:0000256" key="7">
    <source>
        <dbReference type="ARBA" id="ARBA00023136"/>
    </source>
</evidence>
<dbReference type="Proteomes" id="UP000176614">
    <property type="component" value="Unassembled WGS sequence"/>
</dbReference>
<evidence type="ECO:0000256" key="5">
    <source>
        <dbReference type="ARBA" id="ARBA00022692"/>
    </source>
</evidence>
<feature type="transmembrane region" description="Helical" evidence="8">
    <location>
        <begin position="204"/>
        <end position="221"/>
    </location>
</feature>
<keyword evidence="5 8" id="KW-0812">Transmembrane</keyword>
<feature type="transmembrane region" description="Helical" evidence="8">
    <location>
        <begin position="379"/>
        <end position="396"/>
    </location>
</feature>
<sequence length="559" mass="63363">MKKLATLFSNPLFYVISLYIITLLAINPFGEFVVNDEWAHSRQVEAFINHVWRIQANTDAVLILQAFIGYFASLLFGFSHTLLKLTSVASAIFLLTGVYMIIRFFELPKKLMYFVLLMTAFNPLIFHLSAIFMTDIPFLALFTWSLFFFSRGIATSNKRDEFFGIIFSSFSVLIRQAGVVPFIAYVTVKAYKHFTEKERLNMNFWAGVVVFALFFSLSLLYPRYSADSTGILVKLTSDLIRIRDIPSRIMELLTFVIYFGFFLSPLVYAVKPLSKKNSLLTLLLAIPLVYLTYKLNVFFVGNILYTEGLYAKHEPVFVLNILSHQTTKVLLSLIIGVASAKFLVLLLKYKPDTTNFFLGLTVLGSLSILLFPNDLYDRYFLPLFIATLLYLAYNIGKTPLNTWKAGGFLLLLAGISVILNYDYFNTIKAKWQTASDITSKTGVKTKIYVNGTFTKHVVTKKTGDFTGLTYIDSLANFLCYTEIEPTEKNPTALSKLLENTDLFLLKSFGLPPKIQEQRKKLSIPVVASENRNVVAEYTVSSPLYSLDGTEIKVVGWCPK</sequence>
<feature type="transmembrane region" description="Helical" evidence="8">
    <location>
        <begin position="353"/>
        <end position="372"/>
    </location>
</feature>
<dbReference type="AlphaFoldDB" id="A0A1F4W1J2"/>
<keyword evidence="2" id="KW-1003">Cell membrane</keyword>